<keyword evidence="3" id="KW-1185">Reference proteome</keyword>
<reference evidence="3" key="1">
    <citation type="journal article" date="2019" name="Int. J. Syst. Evol. Microbiol.">
        <title>The Global Catalogue of Microorganisms (GCM) 10K type strain sequencing project: providing services to taxonomists for standard genome sequencing and annotation.</title>
        <authorList>
            <consortium name="The Broad Institute Genomics Platform"/>
            <consortium name="The Broad Institute Genome Sequencing Center for Infectious Disease"/>
            <person name="Wu L."/>
            <person name="Ma J."/>
        </authorList>
    </citation>
    <scope>NUCLEOTIDE SEQUENCE [LARGE SCALE GENOMIC DNA]</scope>
    <source>
        <strain evidence="3">JCM 17933</strain>
    </source>
</reference>
<dbReference type="RefSeq" id="WP_345460550.1">
    <property type="nucleotide sequence ID" value="NZ_BAABHF010000015.1"/>
</dbReference>
<dbReference type="Proteomes" id="UP001500503">
    <property type="component" value="Unassembled WGS sequence"/>
</dbReference>
<dbReference type="InterPro" id="IPR007278">
    <property type="entry name" value="DUF397"/>
</dbReference>
<evidence type="ECO:0000313" key="3">
    <source>
        <dbReference type="Proteomes" id="UP001500503"/>
    </source>
</evidence>
<dbReference type="Pfam" id="PF04149">
    <property type="entry name" value="DUF397"/>
    <property type="match status" value="1"/>
</dbReference>
<name>A0ABP8PNT9_9ACTN</name>
<evidence type="ECO:0000259" key="1">
    <source>
        <dbReference type="Pfam" id="PF04149"/>
    </source>
</evidence>
<organism evidence="2 3">
    <name type="scientific">Actinoallomurus oryzae</name>
    <dbReference type="NCBI Taxonomy" id="502180"/>
    <lineage>
        <taxon>Bacteria</taxon>
        <taxon>Bacillati</taxon>
        <taxon>Actinomycetota</taxon>
        <taxon>Actinomycetes</taxon>
        <taxon>Streptosporangiales</taxon>
        <taxon>Thermomonosporaceae</taxon>
        <taxon>Actinoallomurus</taxon>
    </lineage>
</organism>
<protein>
    <recommendedName>
        <fullName evidence="1">DUF397 domain-containing protein</fullName>
    </recommendedName>
</protein>
<gene>
    <name evidence="2" type="ORF">GCM10023191_020110</name>
</gene>
<comment type="caution">
    <text evidence="2">The sequence shown here is derived from an EMBL/GenBank/DDBJ whole genome shotgun (WGS) entry which is preliminary data.</text>
</comment>
<proteinExistence type="predicted"/>
<evidence type="ECO:0000313" key="2">
    <source>
        <dbReference type="EMBL" id="GAA4489379.1"/>
    </source>
</evidence>
<accession>A0ABP8PNT9</accession>
<dbReference type="EMBL" id="BAABHF010000015">
    <property type="protein sequence ID" value="GAA4489379.1"/>
    <property type="molecule type" value="Genomic_DNA"/>
</dbReference>
<sequence length="44" mass="4758">MTDHYIDWRKSGHSEPNGECVEVARTTDVAIGILGSEAETPDAV</sequence>
<feature type="domain" description="DUF397" evidence="1">
    <location>
        <begin position="7"/>
        <end position="32"/>
    </location>
</feature>